<protein>
    <submittedName>
        <fullName evidence="2">Uncharacterized protein</fullName>
    </submittedName>
</protein>
<dbReference type="STRING" id="384616.Pisl_1048"/>
<evidence type="ECO:0000256" key="1">
    <source>
        <dbReference type="SAM" id="Phobius"/>
    </source>
</evidence>
<keyword evidence="3" id="KW-1185">Reference proteome</keyword>
<keyword evidence="1" id="KW-1133">Transmembrane helix</keyword>
<dbReference type="eggNOG" id="arCOG05457">
    <property type="taxonomic scope" value="Archaea"/>
</dbReference>
<dbReference type="EMBL" id="CP000504">
    <property type="protein sequence ID" value="ABL88221.1"/>
    <property type="molecule type" value="Genomic_DNA"/>
</dbReference>
<name>A1RTD9_PYRIL</name>
<accession>A1RTD9</accession>
<feature type="transmembrane region" description="Helical" evidence="1">
    <location>
        <begin position="114"/>
        <end position="132"/>
    </location>
</feature>
<feature type="transmembrane region" description="Helical" evidence="1">
    <location>
        <begin position="52"/>
        <end position="72"/>
    </location>
</feature>
<dbReference type="KEGG" id="pis:Pisl_1048"/>
<sequence length="159" mass="17374">MFVLLTSMAAVLTVVILAIGPFAKPIYATIPVDIGNFEIVVGGEVERFLNIPWALSAILSIAILATSAYLEFFVKMRIGQLPKIMALLALIYAMPLPYIYIVKFNDIVVVLSNYAKSVSLSIFGLAILIAVAEKFLVPQKRARVVADLSITEEKTEKGL</sequence>
<evidence type="ECO:0000313" key="3">
    <source>
        <dbReference type="Proteomes" id="UP000002595"/>
    </source>
</evidence>
<evidence type="ECO:0000313" key="2">
    <source>
        <dbReference type="EMBL" id="ABL88221.1"/>
    </source>
</evidence>
<keyword evidence="1" id="KW-0812">Transmembrane</keyword>
<gene>
    <name evidence="2" type="ordered locus">Pisl_1048</name>
</gene>
<reference evidence="2" key="1">
    <citation type="submission" date="2006-12" db="EMBL/GenBank/DDBJ databases">
        <title>Complete sequence of Pyrobaculum islandicum DSM 4184.</title>
        <authorList>
            <person name="Copeland A."/>
            <person name="Lucas S."/>
            <person name="Lapidus A."/>
            <person name="Barry K."/>
            <person name="Detter J.C."/>
            <person name="Glavina del Rio T."/>
            <person name="Dalin E."/>
            <person name="Tice H."/>
            <person name="Pitluck S."/>
            <person name="Meincke L."/>
            <person name="Brettin T."/>
            <person name="Bruce D."/>
            <person name="Han C."/>
            <person name="Tapia R."/>
            <person name="Gilna P."/>
            <person name="Schmutz J."/>
            <person name="Larimer F."/>
            <person name="Land M."/>
            <person name="Hauser L."/>
            <person name="Kyrpides N."/>
            <person name="Mikhailova N."/>
            <person name="Cozen A.E."/>
            <person name="Fitz-Gibbon S.T."/>
            <person name="House C.H."/>
            <person name="Saltikov C."/>
            <person name="Lowe T."/>
            <person name="Richardson P."/>
        </authorList>
    </citation>
    <scope>NUCLEOTIDE SEQUENCE [LARGE SCALE GENOMIC DNA]</scope>
    <source>
        <strain evidence="2">DSM 4184</strain>
    </source>
</reference>
<dbReference type="Proteomes" id="UP000002595">
    <property type="component" value="Chromosome"/>
</dbReference>
<feature type="transmembrane region" description="Helical" evidence="1">
    <location>
        <begin position="84"/>
        <end position="102"/>
    </location>
</feature>
<proteinExistence type="predicted"/>
<dbReference type="AlphaFoldDB" id="A1RTD9"/>
<dbReference type="HOGENOM" id="CLU_1674052_0_0_2"/>
<keyword evidence="1" id="KW-0472">Membrane</keyword>
<organism evidence="2 3">
    <name type="scientific">Pyrobaculum islandicum (strain DSM 4184 / JCM 9189 / GEO3)</name>
    <dbReference type="NCBI Taxonomy" id="384616"/>
    <lineage>
        <taxon>Archaea</taxon>
        <taxon>Thermoproteota</taxon>
        <taxon>Thermoprotei</taxon>
        <taxon>Thermoproteales</taxon>
        <taxon>Thermoproteaceae</taxon>
        <taxon>Pyrobaculum</taxon>
    </lineage>
</organism>